<dbReference type="PROSITE" id="PS50930">
    <property type="entry name" value="HTH_LYTTR"/>
    <property type="match status" value="1"/>
</dbReference>
<evidence type="ECO:0000259" key="2">
    <source>
        <dbReference type="PROSITE" id="PS50110"/>
    </source>
</evidence>
<name>A0A5S3PUK7_9FLAO</name>
<dbReference type="PANTHER" id="PTHR37299:SF1">
    <property type="entry name" value="STAGE 0 SPORULATION PROTEIN A HOMOLOG"/>
    <property type="match status" value="1"/>
</dbReference>
<dbReference type="SUPFAM" id="SSF52172">
    <property type="entry name" value="CheY-like"/>
    <property type="match status" value="1"/>
</dbReference>
<dbReference type="SMART" id="SM00448">
    <property type="entry name" value="REC"/>
    <property type="match status" value="1"/>
</dbReference>
<gene>
    <name evidence="4" type="ORF">FEE95_04480</name>
</gene>
<dbReference type="GO" id="GO:0003677">
    <property type="term" value="F:DNA binding"/>
    <property type="evidence" value="ECO:0007669"/>
    <property type="project" value="InterPro"/>
</dbReference>
<accession>A0A5S3PUK7</accession>
<dbReference type="Gene3D" id="3.40.50.2300">
    <property type="match status" value="1"/>
</dbReference>
<protein>
    <submittedName>
        <fullName evidence="4">Response regulator transcription factor</fullName>
    </submittedName>
</protein>
<evidence type="ECO:0000259" key="3">
    <source>
        <dbReference type="PROSITE" id="PS50930"/>
    </source>
</evidence>
<dbReference type="EMBL" id="VATY01000001">
    <property type="protein sequence ID" value="TMM58691.1"/>
    <property type="molecule type" value="Genomic_DNA"/>
</dbReference>
<feature type="modified residue" description="4-aspartylphosphate" evidence="1">
    <location>
        <position position="55"/>
    </location>
</feature>
<dbReference type="Pfam" id="PF04397">
    <property type="entry name" value="LytTR"/>
    <property type="match status" value="1"/>
</dbReference>
<dbReference type="GO" id="GO:0000156">
    <property type="term" value="F:phosphorelay response regulator activity"/>
    <property type="evidence" value="ECO:0007669"/>
    <property type="project" value="InterPro"/>
</dbReference>
<dbReference type="RefSeq" id="WP_138656624.1">
    <property type="nucleotide sequence ID" value="NZ_VATY01000001.1"/>
</dbReference>
<dbReference type="InterPro" id="IPR001789">
    <property type="entry name" value="Sig_transdc_resp-reg_receiver"/>
</dbReference>
<keyword evidence="1" id="KW-0597">Phosphoprotein</keyword>
<dbReference type="Gene3D" id="2.40.50.1020">
    <property type="entry name" value="LytTr DNA-binding domain"/>
    <property type="match status" value="1"/>
</dbReference>
<organism evidence="4 5">
    <name type="scientific">Maribacter algarum</name>
    <name type="common">ex Zhang et al. 2020</name>
    <dbReference type="NCBI Taxonomy" id="2578118"/>
    <lineage>
        <taxon>Bacteria</taxon>
        <taxon>Pseudomonadati</taxon>
        <taxon>Bacteroidota</taxon>
        <taxon>Flavobacteriia</taxon>
        <taxon>Flavobacteriales</taxon>
        <taxon>Flavobacteriaceae</taxon>
        <taxon>Maribacter</taxon>
    </lineage>
</organism>
<feature type="domain" description="HTH LytTR-type" evidence="3">
    <location>
        <begin position="145"/>
        <end position="252"/>
    </location>
</feature>
<dbReference type="PANTHER" id="PTHR37299">
    <property type="entry name" value="TRANSCRIPTIONAL REGULATOR-RELATED"/>
    <property type="match status" value="1"/>
</dbReference>
<reference evidence="4 5" key="1">
    <citation type="submission" date="2019-05" db="EMBL/GenBank/DDBJ databases">
        <authorList>
            <person name="Zhang J.-Y."/>
            <person name="Feg X."/>
            <person name="Du Z.-J."/>
        </authorList>
    </citation>
    <scope>NUCLEOTIDE SEQUENCE [LARGE SCALE GENOMIC DNA]</scope>
    <source>
        <strain evidence="4 5">RZ26</strain>
    </source>
</reference>
<dbReference type="InterPro" id="IPR046947">
    <property type="entry name" value="LytR-like"/>
</dbReference>
<dbReference type="PROSITE" id="PS50110">
    <property type="entry name" value="RESPONSE_REGULATORY"/>
    <property type="match status" value="1"/>
</dbReference>
<dbReference type="SMART" id="SM00850">
    <property type="entry name" value="LytTR"/>
    <property type="match status" value="1"/>
</dbReference>
<dbReference type="AlphaFoldDB" id="A0A5S3PUK7"/>
<dbReference type="Pfam" id="PF00072">
    <property type="entry name" value="Response_reg"/>
    <property type="match status" value="1"/>
</dbReference>
<dbReference type="InterPro" id="IPR011006">
    <property type="entry name" value="CheY-like_superfamily"/>
</dbReference>
<evidence type="ECO:0000313" key="4">
    <source>
        <dbReference type="EMBL" id="TMM58691.1"/>
    </source>
</evidence>
<evidence type="ECO:0000256" key="1">
    <source>
        <dbReference type="PROSITE-ProRule" id="PRU00169"/>
    </source>
</evidence>
<dbReference type="InterPro" id="IPR007492">
    <property type="entry name" value="LytTR_DNA-bd_dom"/>
</dbReference>
<dbReference type="OrthoDB" id="2168082at2"/>
<evidence type="ECO:0000313" key="5">
    <source>
        <dbReference type="Proteomes" id="UP000310314"/>
    </source>
</evidence>
<sequence length="252" mass="29484">MKAVIIEDESIASRRLANLVAEIAPEIEIEAQLTSVQSGLKWFELNTLPQLIFLDIQLNDGYGFDILDKLENHPPIIFTTAYNEYAVRGFKYNGLDYLLKPIDKNDLQVALNKFRKSKGQATEAIASDKLEQFKNLFNKEYKHRFMVKVGNQFKSFNVEDIAFFKSHEGLIFLYTHLGQSYPVEYTIDQLENILNPVQFFRINRKFMVSVQSVTEIHSYFNSRLLLKLIPKEKEQVIVSRERTTNFKRWLDM</sequence>
<proteinExistence type="predicted"/>
<comment type="caution">
    <text evidence="4">The sequence shown here is derived from an EMBL/GenBank/DDBJ whole genome shotgun (WGS) entry which is preliminary data.</text>
</comment>
<dbReference type="Proteomes" id="UP000310314">
    <property type="component" value="Unassembled WGS sequence"/>
</dbReference>
<keyword evidence="5" id="KW-1185">Reference proteome</keyword>
<feature type="domain" description="Response regulatory" evidence="2">
    <location>
        <begin position="2"/>
        <end position="115"/>
    </location>
</feature>
<dbReference type="FunFam" id="3.40.50.2300:FF:000361">
    <property type="entry name" value="Two-component system response regulator"/>
    <property type="match status" value="1"/>
</dbReference>